<reference evidence="9 11" key="1">
    <citation type="submission" date="2015-09" db="EMBL/GenBank/DDBJ databases">
        <title>Draft genome sequence of Hydrogenibacillus schlegelii DSM 2000.</title>
        <authorList>
            <person name="Hemp J."/>
        </authorList>
    </citation>
    <scope>NUCLEOTIDE SEQUENCE [LARGE SCALE GENOMIC DNA]</scope>
    <source>
        <strain evidence="9 11">MA 48</strain>
    </source>
</reference>
<gene>
    <name evidence="10" type="ORF">HSCHL_0031</name>
    <name evidence="8" type="ORF">KM312_04200</name>
    <name evidence="9" type="ORF">SA87_07565</name>
</gene>
<dbReference type="PROSITE" id="PS51257">
    <property type="entry name" value="PROKAR_LIPOPROTEIN"/>
    <property type="match status" value="1"/>
</dbReference>
<dbReference type="InterPro" id="IPR018313">
    <property type="entry name" value="SBP_3_CS"/>
</dbReference>
<dbReference type="Proteomes" id="UP000243024">
    <property type="component" value="Unassembled WGS sequence"/>
</dbReference>
<reference evidence="10 12" key="2">
    <citation type="submission" date="2017-08" db="EMBL/GenBank/DDBJ databases">
        <title>Burning lignite coal seam in the remote Altai Mountains harbors a hydrogen-driven thermophilic microbial community.</title>
        <authorList>
            <person name="Kadnikov V.V."/>
            <person name="Mardanov A.V."/>
            <person name="Ivasenko D."/>
            <person name="Beletsky A.V."/>
            <person name="Karnachuk O.V."/>
            <person name="Ravin N.V."/>
        </authorList>
    </citation>
    <scope>NUCLEOTIDE SEQUENCE [LARGE SCALE GENOMIC DNA]</scope>
    <source>
        <strain evidence="10">AL33</strain>
    </source>
</reference>
<dbReference type="CDD" id="cd13689">
    <property type="entry name" value="PBP2_BsGlnH"/>
    <property type="match status" value="1"/>
</dbReference>
<dbReference type="PANTHER" id="PTHR30085:SF6">
    <property type="entry name" value="ABC TRANSPORTER GLUTAMINE-BINDING PROTEIN GLNH"/>
    <property type="match status" value="1"/>
</dbReference>
<dbReference type="EMBL" id="PEBV01000023">
    <property type="protein sequence ID" value="PTQ52767.1"/>
    <property type="molecule type" value="Genomic_DNA"/>
</dbReference>
<evidence type="ECO:0000256" key="5">
    <source>
        <dbReference type="SAM" id="SignalP"/>
    </source>
</evidence>
<dbReference type="EMBL" id="JAHHQF010000043">
    <property type="protein sequence ID" value="MBT9281847.1"/>
    <property type="molecule type" value="Genomic_DNA"/>
</dbReference>
<keyword evidence="3 5" id="KW-0732">Signal</keyword>
<dbReference type="InterPro" id="IPR001320">
    <property type="entry name" value="Iontro_rcpt_C"/>
</dbReference>
<dbReference type="PROSITE" id="PS01039">
    <property type="entry name" value="SBP_BACTERIAL_3"/>
    <property type="match status" value="1"/>
</dbReference>
<evidence type="ECO:0000256" key="2">
    <source>
        <dbReference type="ARBA" id="ARBA00022448"/>
    </source>
</evidence>
<evidence type="ECO:0000313" key="10">
    <source>
        <dbReference type="EMBL" id="PTQ52767.1"/>
    </source>
</evidence>
<dbReference type="Pfam" id="PF00497">
    <property type="entry name" value="SBP_bac_3"/>
    <property type="match status" value="1"/>
</dbReference>
<dbReference type="RefSeq" id="WP_066199625.1">
    <property type="nucleotide sequence ID" value="NZ_CBCSAS010000043.1"/>
</dbReference>
<dbReference type="STRING" id="1484.SA87_07565"/>
<dbReference type="SMART" id="SM00062">
    <property type="entry name" value="PBPb"/>
    <property type="match status" value="1"/>
</dbReference>
<feature type="domain" description="Solute-binding protein family 3/N-terminal" evidence="6">
    <location>
        <begin position="49"/>
        <end position="272"/>
    </location>
</feature>
<dbReference type="PANTHER" id="PTHR30085">
    <property type="entry name" value="AMINO ACID ABC TRANSPORTER PERMEASE"/>
    <property type="match status" value="1"/>
</dbReference>
<dbReference type="Gene3D" id="3.40.190.10">
    <property type="entry name" value="Periplasmic binding protein-like II"/>
    <property type="match status" value="2"/>
</dbReference>
<dbReference type="GO" id="GO:0030288">
    <property type="term" value="C:outer membrane-bounded periplasmic space"/>
    <property type="evidence" value="ECO:0007669"/>
    <property type="project" value="TreeGrafter"/>
</dbReference>
<keyword evidence="11" id="KW-1185">Reference proteome</keyword>
<evidence type="ECO:0000256" key="3">
    <source>
        <dbReference type="ARBA" id="ARBA00022729"/>
    </source>
</evidence>
<dbReference type="AlphaFoldDB" id="A0A179ISY9"/>
<evidence type="ECO:0000256" key="4">
    <source>
        <dbReference type="RuleBase" id="RU003744"/>
    </source>
</evidence>
<name>A0A179ISY9_HYDSH</name>
<dbReference type="InterPro" id="IPR001638">
    <property type="entry name" value="Solute-binding_3/MltF_N"/>
</dbReference>
<dbReference type="GO" id="GO:0015276">
    <property type="term" value="F:ligand-gated monoatomic ion channel activity"/>
    <property type="evidence" value="ECO:0007669"/>
    <property type="project" value="InterPro"/>
</dbReference>
<dbReference type="GO" id="GO:0006865">
    <property type="term" value="P:amino acid transport"/>
    <property type="evidence" value="ECO:0007669"/>
    <property type="project" value="TreeGrafter"/>
</dbReference>
<keyword evidence="2" id="KW-0813">Transport</keyword>
<evidence type="ECO:0000313" key="12">
    <source>
        <dbReference type="Proteomes" id="UP000244180"/>
    </source>
</evidence>
<feature type="chain" id="PRO_5038214125" evidence="5">
    <location>
        <begin position="25"/>
        <end position="276"/>
    </location>
</feature>
<sequence>MTRRHRPYRWAALAAAFALAFTLAACSSGSKEGAQEGKSTLDLIQERGKLIAGVKYDTPLMGYKNPKTGEVEGFDVDIAKALAKKILGDENKIELKEVTSSTRIPMLKNGDIDIIVATMTITDERKKEINFSDVYYTAGQSLLVPKGSPIRGIEDLNENTKVAGVKGSTSVKNIREKAPKAQVLEYDNYAEAFAALKSGKVDAMTTDNIILMGYAQQDPNFELVGGLFTKEPYGIGIRKGDEKFTQYVNDFLKELRESGQYAELYRKWFKEEPPAE</sequence>
<evidence type="ECO:0000259" key="7">
    <source>
        <dbReference type="SMART" id="SM00079"/>
    </source>
</evidence>
<dbReference type="OrthoDB" id="115856at2"/>
<evidence type="ECO:0000256" key="1">
    <source>
        <dbReference type="ARBA" id="ARBA00010333"/>
    </source>
</evidence>
<comment type="caution">
    <text evidence="9">The sequence shown here is derived from an EMBL/GenBank/DDBJ whole genome shotgun (WGS) entry which is preliminary data.</text>
</comment>
<dbReference type="GO" id="GO:0005576">
    <property type="term" value="C:extracellular region"/>
    <property type="evidence" value="ECO:0007669"/>
    <property type="project" value="TreeGrafter"/>
</dbReference>
<accession>A0A179ISY9</accession>
<organism evidence="9 11">
    <name type="scientific">Hydrogenibacillus schlegelii</name>
    <name type="common">Bacillus schlegelii</name>
    <dbReference type="NCBI Taxonomy" id="1484"/>
    <lineage>
        <taxon>Bacteria</taxon>
        <taxon>Bacillati</taxon>
        <taxon>Bacillota</taxon>
        <taxon>Bacilli</taxon>
        <taxon>Bacillales</taxon>
        <taxon>Bacillales Family X. Incertae Sedis</taxon>
        <taxon>Hydrogenibacillus</taxon>
    </lineage>
</organism>
<reference evidence="8" key="3">
    <citation type="journal article" date="2021" name="Microbiology">
        <title>Metagenomic Analysis of the Microbial Community in the Underground Coal Fire Area (Kemerovo Region, Russia) Revealed Predominance of Thermophilic Members of the Phyla Deinococcus-thermus, Aquificae, and Firmicutes.</title>
        <authorList>
            <person name="Kadnikov V."/>
            <person name="Mardanov A.V."/>
            <person name="Beletsky A.V."/>
            <person name="Karnachuk O.V."/>
            <person name="Ravin N.V."/>
        </authorList>
    </citation>
    <scope>NUCLEOTIDE SEQUENCE</scope>
    <source>
        <strain evidence="8">RBS10-49</strain>
    </source>
</reference>
<evidence type="ECO:0000313" key="9">
    <source>
        <dbReference type="EMBL" id="OAR04830.1"/>
    </source>
</evidence>
<evidence type="ECO:0000313" key="11">
    <source>
        <dbReference type="Proteomes" id="UP000243024"/>
    </source>
</evidence>
<feature type="signal peptide" evidence="5">
    <location>
        <begin position="1"/>
        <end position="24"/>
    </location>
</feature>
<dbReference type="GO" id="GO:0016020">
    <property type="term" value="C:membrane"/>
    <property type="evidence" value="ECO:0007669"/>
    <property type="project" value="InterPro"/>
</dbReference>
<dbReference type="SUPFAM" id="SSF53850">
    <property type="entry name" value="Periplasmic binding protein-like II"/>
    <property type="match status" value="1"/>
</dbReference>
<comment type="similarity">
    <text evidence="1 4">Belongs to the bacterial solute-binding protein 3 family.</text>
</comment>
<dbReference type="Proteomes" id="UP000244180">
    <property type="component" value="Unassembled WGS sequence"/>
</dbReference>
<protein>
    <submittedName>
        <fullName evidence="8 9">ABC transporter substrate-binding protein</fullName>
    </submittedName>
    <submittedName>
        <fullName evidence="10">Glutamine ABC transporter, periplasmic glutamine-binding protein</fullName>
    </submittedName>
</protein>
<dbReference type="InterPro" id="IPR051455">
    <property type="entry name" value="Bact_solute-bind_prot3"/>
</dbReference>
<proteinExistence type="inferred from homology"/>
<evidence type="ECO:0000313" key="8">
    <source>
        <dbReference type="EMBL" id="MBT9281847.1"/>
    </source>
</evidence>
<dbReference type="EMBL" id="JXBB01000011">
    <property type="protein sequence ID" value="OAR04830.1"/>
    <property type="molecule type" value="Genomic_DNA"/>
</dbReference>
<dbReference type="Proteomes" id="UP000748108">
    <property type="component" value="Unassembled WGS sequence"/>
</dbReference>
<evidence type="ECO:0000259" key="6">
    <source>
        <dbReference type="SMART" id="SM00062"/>
    </source>
</evidence>
<feature type="domain" description="Ionotropic glutamate receptor C-terminal" evidence="7">
    <location>
        <begin position="49"/>
        <end position="271"/>
    </location>
</feature>
<dbReference type="SMART" id="SM00079">
    <property type="entry name" value="PBPe"/>
    <property type="match status" value="1"/>
</dbReference>